<keyword evidence="3" id="KW-1185">Reference proteome</keyword>
<protein>
    <submittedName>
        <fullName evidence="2">Uncharacterized protein</fullName>
    </submittedName>
</protein>
<gene>
    <name evidence="2" type="ORF">Taro_026760</name>
</gene>
<dbReference type="AlphaFoldDB" id="A0A843VCR5"/>
<feature type="compositionally biased region" description="Basic and acidic residues" evidence="1">
    <location>
        <begin position="64"/>
        <end position="78"/>
    </location>
</feature>
<accession>A0A843VCR5</accession>
<dbReference type="EMBL" id="NMUH01001631">
    <property type="protein sequence ID" value="MQL94108.1"/>
    <property type="molecule type" value="Genomic_DNA"/>
</dbReference>
<comment type="caution">
    <text evidence="2">The sequence shown here is derived from an EMBL/GenBank/DDBJ whole genome shotgun (WGS) entry which is preliminary data.</text>
</comment>
<name>A0A843VCR5_COLES</name>
<dbReference type="Proteomes" id="UP000652761">
    <property type="component" value="Unassembled WGS sequence"/>
</dbReference>
<evidence type="ECO:0000256" key="1">
    <source>
        <dbReference type="SAM" id="MobiDB-lite"/>
    </source>
</evidence>
<feature type="compositionally biased region" description="Basic and acidic residues" evidence="1">
    <location>
        <begin position="161"/>
        <end position="191"/>
    </location>
</feature>
<feature type="compositionally biased region" description="Basic and acidic residues" evidence="1">
    <location>
        <begin position="112"/>
        <end position="124"/>
    </location>
</feature>
<proteinExistence type="predicted"/>
<reference evidence="2" key="1">
    <citation type="submission" date="2017-07" db="EMBL/GenBank/DDBJ databases">
        <title>Taro Niue Genome Assembly and Annotation.</title>
        <authorList>
            <person name="Atibalentja N."/>
            <person name="Keating K."/>
            <person name="Fields C.J."/>
        </authorList>
    </citation>
    <scope>NUCLEOTIDE SEQUENCE</scope>
    <source>
        <strain evidence="2">Niue_2</strain>
        <tissue evidence="2">Leaf</tissue>
    </source>
</reference>
<sequence>MIKHRFAYTYNIDLLSCKHRFCPNIDFICFKYVSQVMTLHTSTGLDWSDERPGVIAMDYPQYPRGHDTLPTNHKDEATQRGSTTDKLPPVLNHKRTNKHREDSLKQSSIYTSKEESKKSLHAIEEPDPLGPFTSNWPPPPDSTPLPRSATSTPAPPRPNLLRKERGSSPTVERRREGRKEKKEEEREVCMP</sequence>
<organism evidence="2 3">
    <name type="scientific">Colocasia esculenta</name>
    <name type="common">Wild taro</name>
    <name type="synonym">Arum esculentum</name>
    <dbReference type="NCBI Taxonomy" id="4460"/>
    <lineage>
        <taxon>Eukaryota</taxon>
        <taxon>Viridiplantae</taxon>
        <taxon>Streptophyta</taxon>
        <taxon>Embryophyta</taxon>
        <taxon>Tracheophyta</taxon>
        <taxon>Spermatophyta</taxon>
        <taxon>Magnoliopsida</taxon>
        <taxon>Liliopsida</taxon>
        <taxon>Araceae</taxon>
        <taxon>Aroideae</taxon>
        <taxon>Colocasieae</taxon>
        <taxon>Colocasia</taxon>
    </lineage>
</organism>
<evidence type="ECO:0000313" key="2">
    <source>
        <dbReference type="EMBL" id="MQL94108.1"/>
    </source>
</evidence>
<evidence type="ECO:0000313" key="3">
    <source>
        <dbReference type="Proteomes" id="UP000652761"/>
    </source>
</evidence>
<feature type="region of interest" description="Disordered" evidence="1">
    <location>
        <begin position="57"/>
        <end position="191"/>
    </location>
</feature>